<accession>A0AAJ1T4D9</accession>
<comment type="caution">
    <text evidence="2">The sequence shown here is derived from an EMBL/GenBank/DDBJ whole genome shotgun (WGS) entry which is preliminary data.</text>
</comment>
<keyword evidence="1" id="KW-1133">Transmembrane helix</keyword>
<dbReference type="EMBL" id="JAUSUC010000056">
    <property type="protein sequence ID" value="MDQ0216547.1"/>
    <property type="molecule type" value="Genomic_DNA"/>
</dbReference>
<gene>
    <name evidence="2" type="ORF">J2S13_003009</name>
</gene>
<dbReference type="RefSeq" id="WP_307258611.1">
    <property type="nucleotide sequence ID" value="NZ_JAUSUC010000056.1"/>
</dbReference>
<keyword evidence="1" id="KW-0472">Membrane</keyword>
<keyword evidence="1" id="KW-0812">Transmembrane</keyword>
<reference evidence="2" key="1">
    <citation type="submission" date="2023-07" db="EMBL/GenBank/DDBJ databases">
        <title>Genomic Encyclopedia of Type Strains, Phase IV (KMG-IV): sequencing the most valuable type-strain genomes for metagenomic binning, comparative biology and taxonomic classification.</title>
        <authorList>
            <person name="Goeker M."/>
        </authorList>
    </citation>
    <scope>NUCLEOTIDE SEQUENCE</scope>
    <source>
        <strain evidence="2">DSM 23947</strain>
    </source>
</reference>
<evidence type="ECO:0000256" key="1">
    <source>
        <dbReference type="SAM" id="Phobius"/>
    </source>
</evidence>
<dbReference type="Proteomes" id="UP001237207">
    <property type="component" value="Unassembled WGS sequence"/>
</dbReference>
<evidence type="ECO:0000313" key="2">
    <source>
        <dbReference type="EMBL" id="MDQ0216547.1"/>
    </source>
</evidence>
<dbReference type="AlphaFoldDB" id="A0AAJ1T4D9"/>
<proteinExistence type="predicted"/>
<feature type="transmembrane region" description="Helical" evidence="1">
    <location>
        <begin position="5"/>
        <end position="22"/>
    </location>
</feature>
<evidence type="ECO:0000313" key="3">
    <source>
        <dbReference type="Proteomes" id="UP001237207"/>
    </source>
</evidence>
<sequence length="69" mass="8191">MKAKIVTCVTIFIILFVGAWWFDSYFGQKFETEINLEIQPLSTDLLIDQEDHAIPFQPRQYIRIEDIQI</sequence>
<protein>
    <submittedName>
        <fullName evidence="2">Cytoskeletal protein RodZ</fullName>
    </submittedName>
</protein>
<organism evidence="2 3">
    <name type="scientific">Oikeobacillus pervagus</name>
    <dbReference type="NCBI Taxonomy" id="1325931"/>
    <lineage>
        <taxon>Bacteria</taxon>
        <taxon>Bacillati</taxon>
        <taxon>Bacillota</taxon>
        <taxon>Bacilli</taxon>
        <taxon>Bacillales</taxon>
        <taxon>Bacillaceae</taxon>
        <taxon>Oikeobacillus</taxon>
    </lineage>
</organism>
<name>A0AAJ1T4D9_9BACI</name>
<keyword evidence="3" id="KW-1185">Reference proteome</keyword>